<accession>A0ABV9GQZ6</accession>
<dbReference type="PANTHER" id="PTHR30185">
    <property type="entry name" value="CRYPTIC BETA-GLUCOSIDE BGL OPERON ANTITERMINATOR"/>
    <property type="match status" value="1"/>
</dbReference>
<keyword evidence="10" id="KW-1185">Reference proteome</keyword>
<dbReference type="InterPro" id="IPR002178">
    <property type="entry name" value="PTS_EIIA_type-2_dom"/>
</dbReference>
<gene>
    <name evidence="9" type="ORF">ACFO4N_10130</name>
</gene>
<protein>
    <submittedName>
        <fullName evidence="9">BglG family transcription antiterminator</fullName>
    </submittedName>
</protein>
<dbReference type="PROSITE" id="PS51094">
    <property type="entry name" value="PTS_EIIA_TYPE_2"/>
    <property type="match status" value="1"/>
</dbReference>
<keyword evidence="2" id="KW-0677">Repeat</keyword>
<feature type="domain" description="PRD" evidence="8">
    <location>
        <begin position="308"/>
        <end position="415"/>
    </location>
</feature>
<evidence type="ECO:0000256" key="5">
    <source>
        <dbReference type="ARBA" id="ARBA00023163"/>
    </source>
</evidence>
<dbReference type="Proteomes" id="UP001596022">
    <property type="component" value="Unassembled WGS sequence"/>
</dbReference>
<dbReference type="PROSITE" id="PS51372">
    <property type="entry name" value="PRD_2"/>
    <property type="match status" value="2"/>
</dbReference>
<dbReference type="RefSeq" id="WP_376846169.1">
    <property type="nucleotide sequence ID" value="NZ_JBHSFW010000005.1"/>
</dbReference>
<feature type="domain" description="PTS EIIB type-2" evidence="7">
    <location>
        <begin position="420"/>
        <end position="508"/>
    </location>
</feature>
<dbReference type="InterPro" id="IPR036095">
    <property type="entry name" value="PTS_EIIB-like_sf"/>
</dbReference>
<dbReference type="PROSITE" id="PS00372">
    <property type="entry name" value="PTS_EIIA_TYPE_2_HIS"/>
    <property type="match status" value="1"/>
</dbReference>
<dbReference type="Pfam" id="PF05043">
    <property type="entry name" value="Mga"/>
    <property type="match status" value="1"/>
</dbReference>
<evidence type="ECO:0000256" key="4">
    <source>
        <dbReference type="ARBA" id="ARBA00023159"/>
    </source>
</evidence>
<dbReference type="Pfam" id="PF08279">
    <property type="entry name" value="HTH_11"/>
    <property type="match status" value="1"/>
</dbReference>
<dbReference type="SUPFAM" id="SSF52794">
    <property type="entry name" value="PTS system IIB component-like"/>
    <property type="match status" value="1"/>
</dbReference>
<keyword evidence="1" id="KW-0808">Transferase</keyword>
<dbReference type="InterPro" id="IPR007737">
    <property type="entry name" value="Mga_HTH"/>
</dbReference>
<dbReference type="Gene3D" id="1.10.1790.10">
    <property type="entry name" value="PRD domain"/>
    <property type="match status" value="2"/>
</dbReference>
<evidence type="ECO:0000313" key="9">
    <source>
        <dbReference type="EMBL" id="MFC4619070.1"/>
    </source>
</evidence>
<reference evidence="10" key="1">
    <citation type="journal article" date="2019" name="Int. J. Syst. Evol. Microbiol.">
        <title>The Global Catalogue of Microorganisms (GCM) 10K type strain sequencing project: providing services to taxonomists for standard genome sequencing and annotation.</title>
        <authorList>
            <consortium name="The Broad Institute Genomics Platform"/>
            <consortium name="The Broad Institute Genome Sequencing Center for Infectious Disease"/>
            <person name="Wu L."/>
            <person name="Ma J."/>
        </authorList>
    </citation>
    <scope>NUCLEOTIDE SEQUENCE [LARGE SCALE GENOMIC DNA]</scope>
    <source>
        <strain evidence="10">CGMCC 1.16306</strain>
    </source>
</reference>
<evidence type="ECO:0000256" key="2">
    <source>
        <dbReference type="ARBA" id="ARBA00022737"/>
    </source>
</evidence>
<dbReference type="InterPro" id="IPR036390">
    <property type="entry name" value="WH_DNA-bd_sf"/>
</dbReference>
<dbReference type="SUPFAM" id="SSF55804">
    <property type="entry name" value="Phoshotransferase/anion transport protein"/>
    <property type="match status" value="1"/>
</dbReference>
<evidence type="ECO:0000259" key="7">
    <source>
        <dbReference type="PROSITE" id="PS51099"/>
    </source>
</evidence>
<dbReference type="PANTHER" id="PTHR30185:SF9">
    <property type="entry name" value="MANNITOL-SPECIFIC PHOSPHOTRANSFERASE ENZYME IIA COMPONENT"/>
    <property type="match status" value="1"/>
</dbReference>
<dbReference type="Gene3D" id="1.10.10.10">
    <property type="entry name" value="Winged helix-like DNA-binding domain superfamily/Winged helix DNA-binding domain"/>
    <property type="match status" value="1"/>
</dbReference>
<dbReference type="CDD" id="cd05568">
    <property type="entry name" value="PTS_IIB_bgl_like"/>
    <property type="match status" value="1"/>
</dbReference>
<evidence type="ECO:0000259" key="8">
    <source>
        <dbReference type="PROSITE" id="PS51372"/>
    </source>
</evidence>
<sequence>MALDQRSSSILQRLAFANGYLSVQSLMEAFNVSRRTIYYDLDKINDWLVNNHFAPVKRIRSAGVYLDADVKAKVRDILENLQIQDYEFTAPERQAWMVLHLLSGDKPTYLEDFIQRFRISRNTAVEDVKQLKKNLEPFHVGLKADRKQGYHVVGDEKDRRKVIVYYLSLILPEQSWNTLSVNIRTLFNQDIGMAFPFLNKERLARVRSIIEQCEGRFGLEYTDEVHQHLALRLLFFIRRVELGYDVKMDPVEKGVLAGTLEKKAAAQLVLSLERECHINFASDEIFFLTTHLLGARVNNLHFMEDENKDLERLVKIIDKMIDDFERNAFVVFKDRQEMKRNLLIHLKSAYYRIAYDIKLNNPIADQVKERYPEIYQLTEKVIGHLASVVGKPIDQSETALIAMHFGGWMRREGLRPETKVKVLMVCANGVGTSRLLQHQLEEWFPAIDLLPAATVKNYEQFKSDADVIISTVPLEDPDVPVIVVSPILTEAEIMELQKKLTMISSTGSRHNQSVDALYDIIQQYATVQDSDGLRRALQHYLYQPKKIIVKKEKPNLNELITKDNIQIWDKRADWPKAIRTAADPLLTSKKITENYIDAMIKNVTEMGPYMVIGHGVAIPHAKPEDGVLEIGLSLLKLNIPAPFPDPDHLVRFVIVLAPIDDESHLRALSQLSRLLGNDSWRKDLLEAQDKDQILSLLDKTSTNSIN</sequence>
<dbReference type="Pfam" id="PF02302">
    <property type="entry name" value="PTS_IIB"/>
    <property type="match status" value="1"/>
</dbReference>
<dbReference type="InterPro" id="IPR036388">
    <property type="entry name" value="WH-like_DNA-bd_sf"/>
</dbReference>
<dbReference type="Gene3D" id="3.40.50.2300">
    <property type="match status" value="1"/>
</dbReference>
<dbReference type="EMBL" id="JBHSFW010000005">
    <property type="protein sequence ID" value="MFC4619070.1"/>
    <property type="molecule type" value="Genomic_DNA"/>
</dbReference>
<evidence type="ECO:0000259" key="6">
    <source>
        <dbReference type="PROSITE" id="PS51094"/>
    </source>
</evidence>
<dbReference type="Gene3D" id="3.40.930.10">
    <property type="entry name" value="Mannitol-specific EII, Chain A"/>
    <property type="match status" value="1"/>
</dbReference>
<evidence type="ECO:0000256" key="3">
    <source>
        <dbReference type="ARBA" id="ARBA00023015"/>
    </source>
</evidence>
<dbReference type="SUPFAM" id="SSF46785">
    <property type="entry name" value="Winged helix' DNA-binding domain"/>
    <property type="match status" value="1"/>
</dbReference>
<evidence type="ECO:0000256" key="1">
    <source>
        <dbReference type="ARBA" id="ARBA00022679"/>
    </source>
</evidence>
<keyword evidence="3" id="KW-0805">Transcription regulation</keyword>
<dbReference type="PROSITE" id="PS51099">
    <property type="entry name" value="PTS_EIIB_TYPE_2"/>
    <property type="match status" value="1"/>
</dbReference>
<dbReference type="Pfam" id="PF00874">
    <property type="entry name" value="PRD"/>
    <property type="match status" value="2"/>
</dbReference>
<dbReference type="InterPro" id="IPR050661">
    <property type="entry name" value="BglG_antiterminators"/>
</dbReference>
<dbReference type="InterPro" id="IPR016152">
    <property type="entry name" value="PTrfase/Anion_transptr"/>
</dbReference>
<dbReference type="InterPro" id="IPR013196">
    <property type="entry name" value="HTH_11"/>
</dbReference>
<dbReference type="InterPro" id="IPR011608">
    <property type="entry name" value="PRD"/>
</dbReference>
<dbReference type="CDD" id="cd00211">
    <property type="entry name" value="PTS_IIA_fru"/>
    <property type="match status" value="1"/>
</dbReference>
<dbReference type="SUPFAM" id="SSF63520">
    <property type="entry name" value="PTS-regulatory domain, PRD"/>
    <property type="match status" value="2"/>
</dbReference>
<feature type="domain" description="PTS EIIA type-2" evidence="6">
    <location>
        <begin position="558"/>
        <end position="700"/>
    </location>
</feature>
<name>A0ABV9GQZ6_9BACL</name>
<feature type="domain" description="PRD" evidence="8">
    <location>
        <begin position="197"/>
        <end position="302"/>
    </location>
</feature>
<dbReference type="InterPro" id="IPR003501">
    <property type="entry name" value="PTS_EIIB_2/3"/>
</dbReference>
<dbReference type="Pfam" id="PF00359">
    <property type="entry name" value="PTS_EIIA_2"/>
    <property type="match status" value="1"/>
</dbReference>
<comment type="caution">
    <text evidence="9">The sequence shown here is derived from an EMBL/GenBank/DDBJ whole genome shotgun (WGS) entry which is preliminary data.</text>
</comment>
<keyword evidence="4" id="KW-0010">Activator</keyword>
<proteinExistence type="predicted"/>
<keyword evidence="5" id="KW-0804">Transcription</keyword>
<evidence type="ECO:0000313" key="10">
    <source>
        <dbReference type="Proteomes" id="UP001596022"/>
    </source>
</evidence>
<dbReference type="InterPro" id="IPR013011">
    <property type="entry name" value="PTS_EIIB_2"/>
</dbReference>
<dbReference type="InterPro" id="IPR036634">
    <property type="entry name" value="PRD_sf"/>
</dbReference>
<organism evidence="9 10">
    <name type="scientific">Camelliibacillus cellulosilyticus</name>
    <dbReference type="NCBI Taxonomy" id="2174486"/>
    <lineage>
        <taxon>Bacteria</taxon>
        <taxon>Bacillati</taxon>
        <taxon>Bacillota</taxon>
        <taxon>Bacilli</taxon>
        <taxon>Bacillales</taxon>
        <taxon>Sporolactobacillaceae</taxon>
        <taxon>Camelliibacillus</taxon>
    </lineage>
</organism>